<evidence type="ECO:0000259" key="4">
    <source>
        <dbReference type="PROSITE" id="PS51035"/>
    </source>
</evidence>
<proteinExistence type="predicted"/>
<dbReference type="OrthoDB" id="333905at2759"/>
<dbReference type="EMBL" id="NIVC01003913">
    <property type="protein sequence ID" value="PAA49310.1"/>
    <property type="molecule type" value="Genomic_DNA"/>
</dbReference>
<evidence type="ECO:0000313" key="7">
    <source>
        <dbReference type="EMBL" id="PAA49908.1"/>
    </source>
</evidence>
<dbReference type="PANTHER" id="PTHR12329">
    <property type="entry name" value="BCL2-ASSOCIATED ATHANOGENE"/>
    <property type="match status" value="1"/>
</dbReference>
<feature type="domain" description="BAG" evidence="4">
    <location>
        <begin position="91"/>
        <end position="172"/>
    </location>
</feature>
<dbReference type="Gene3D" id="2.20.70.10">
    <property type="match status" value="1"/>
</dbReference>
<evidence type="ECO:0000313" key="8">
    <source>
        <dbReference type="Proteomes" id="UP000215902"/>
    </source>
</evidence>
<evidence type="ECO:0000259" key="3">
    <source>
        <dbReference type="PROSITE" id="PS50020"/>
    </source>
</evidence>
<feature type="compositionally biased region" description="Polar residues" evidence="2">
    <location>
        <begin position="48"/>
        <end position="89"/>
    </location>
</feature>
<dbReference type="InterPro" id="IPR039773">
    <property type="entry name" value="BAG_chaperone_regulator"/>
</dbReference>
<dbReference type="Pfam" id="PF00397">
    <property type="entry name" value="WW"/>
    <property type="match status" value="1"/>
</dbReference>
<dbReference type="PANTHER" id="PTHR12329:SF5">
    <property type="entry name" value="STARVIN, ISOFORM E"/>
    <property type="match status" value="1"/>
</dbReference>
<evidence type="ECO:0000313" key="6">
    <source>
        <dbReference type="EMBL" id="PAA49310.1"/>
    </source>
</evidence>
<dbReference type="GO" id="GO:0016020">
    <property type="term" value="C:membrane"/>
    <property type="evidence" value="ECO:0007669"/>
    <property type="project" value="TreeGrafter"/>
</dbReference>
<dbReference type="EMBL" id="NIVC01003763">
    <property type="protein sequence ID" value="PAA49908.1"/>
    <property type="molecule type" value="Genomic_DNA"/>
</dbReference>
<feature type="region of interest" description="Disordered" evidence="2">
    <location>
        <begin position="1"/>
        <end position="90"/>
    </location>
</feature>
<feature type="non-terminal residue" evidence="5">
    <location>
        <position position="1"/>
    </location>
</feature>
<gene>
    <name evidence="7" type="ORF">BOX15_Mlig006268g1</name>
    <name evidence="6" type="ORF">BOX15_Mlig006268g2</name>
    <name evidence="5" type="ORF">BOX15_Mlig006268g3</name>
</gene>
<dbReference type="GO" id="GO:0000774">
    <property type="term" value="F:adenyl-nucleotide exchange factor activity"/>
    <property type="evidence" value="ECO:0007669"/>
    <property type="project" value="TreeGrafter"/>
</dbReference>
<dbReference type="SMART" id="SM00456">
    <property type="entry name" value="WW"/>
    <property type="match status" value="1"/>
</dbReference>
<dbReference type="GO" id="GO:0005829">
    <property type="term" value="C:cytosol"/>
    <property type="evidence" value="ECO:0007669"/>
    <property type="project" value="TreeGrafter"/>
</dbReference>
<dbReference type="AlphaFoldDB" id="A0A267DCR5"/>
<dbReference type="EMBL" id="NIVC01004589">
    <property type="protein sequence ID" value="PAA47068.1"/>
    <property type="molecule type" value="Genomic_DNA"/>
</dbReference>
<dbReference type="CDD" id="cd00201">
    <property type="entry name" value="WW"/>
    <property type="match status" value="1"/>
</dbReference>
<evidence type="ECO:0000256" key="1">
    <source>
        <dbReference type="ARBA" id="ARBA00023186"/>
    </source>
</evidence>
<feature type="compositionally biased region" description="Basic and acidic residues" evidence="2">
    <location>
        <begin position="32"/>
        <end position="43"/>
    </location>
</feature>
<dbReference type="GO" id="GO:0051087">
    <property type="term" value="F:protein-folding chaperone binding"/>
    <property type="evidence" value="ECO:0007669"/>
    <property type="project" value="InterPro"/>
</dbReference>
<dbReference type="InterPro" id="IPR036020">
    <property type="entry name" value="WW_dom_sf"/>
</dbReference>
<evidence type="ECO:0000256" key="2">
    <source>
        <dbReference type="SAM" id="MobiDB-lite"/>
    </source>
</evidence>
<sequence>PHADPMDNGQRLPPGWEQRIDPATGHPYFIDHNSRTTTWRDPRLPQAPSRQHQQPIRDGQNSQPISDAQNSQPIRDGQNSQPIANNSSESKIEAALKQIDSVEEQRRQLEAQVNEFSGQANDKLYRHIEESLTRLMERLDGVESAGEAEIRDARKSCVLRVQSLLRQLEAKAAGQTSNE</sequence>
<dbReference type="PROSITE" id="PS50020">
    <property type="entry name" value="WW_DOMAIN_2"/>
    <property type="match status" value="1"/>
</dbReference>
<dbReference type="Proteomes" id="UP000215902">
    <property type="component" value="Unassembled WGS sequence"/>
</dbReference>
<keyword evidence="8" id="KW-1185">Reference proteome</keyword>
<dbReference type="Pfam" id="PF02179">
    <property type="entry name" value="BAG"/>
    <property type="match status" value="1"/>
</dbReference>
<dbReference type="InterPro" id="IPR003103">
    <property type="entry name" value="BAG_domain"/>
</dbReference>
<reference evidence="5 8" key="1">
    <citation type="submission" date="2017-06" db="EMBL/GenBank/DDBJ databases">
        <title>A platform for efficient transgenesis in Macrostomum lignano, a flatworm model organism for stem cell research.</title>
        <authorList>
            <person name="Berezikov E."/>
        </authorList>
    </citation>
    <scope>NUCLEOTIDE SEQUENCE [LARGE SCALE GENOMIC DNA]</scope>
    <source>
        <strain evidence="5">DV1</strain>
        <tissue evidence="5">Whole organism</tissue>
    </source>
</reference>
<evidence type="ECO:0000313" key="5">
    <source>
        <dbReference type="EMBL" id="PAA47068.1"/>
    </source>
</evidence>
<evidence type="ECO:0008006" key="9">
    <source>
        <dbReference type="Google" id="ProtNLM"/>
    </source>
</evidence>
<keyword evidence="1" id="KW-0143">Chaperone</keyword>
<dbReference type="InterPro" id="IPR001202">
    <property type="entry name" value="WW_dom"/>
</dbReference>
<name>A0A267DCR5_9PLAT</name>
<protein>
    <recommendedName>
        <fullName evidence="9">BAG domain-containing protein</fullName>
    </recommendedName>
</protein>
<feature type="domain" description="WW" evidence="3">
    <location>
        <begin position="10"/>
        <end position="44"/>
    </location>
</feature>
<dbReference type="InterPro" id="IPR036533">
    <property type="entry name" value="BAG_dom_sf"/>
</dbReference>
<comment type="caution">
    <text evidence="5">The sequence shown here is derived from an EMBL/GenBank/DDBJ whole genome shotgun (WGS) entry which is preliminary data.</text>
</comment>
<dbReference type="Gene3D" id="1.20.58.120">
    <property type="entry name" value="BAG domain"/>
    <property type="match status" value="1"/>
</dbReference>
<dbReference type="GO" id="GO:0005634">
    <property type="term" value="C:nucleus"/>
    <property type="evidence" value="ECO:0007669"/>
    <property type="project" value="TreeGrafter"/>
</dbReference>
<dbReference type="STRING" id="282301.A0A267DCR5"/>
<dbReference type="SUPFAM" id="SSF63491">
    <property type="entry name" value="BAG domain"/>
    <property type="match status" value="1"/>
</dbReference>
<dbReference type="PROSITE" id="PS51035">
    <property type="entry name" value="BAG"/>
    <property type="match status" value="1"/>
</dbReference>
<organism evidence="5 8">
    <name type="scientific">Macrostomum lignano</name>
    <dbReference type="NCBI Taxonomy" id="282301"/>
    <lineage>
        <taxon>Eukaryota</taxon>
        <taxon>Metazoa</taxon>
        <taxon>Spiralia</taxon>
        <taxon>Lophotrochozoa</taxon>
        <taxon>Platyhelminthes</taxon>
        <taxon>Rhabditophora</taxon>
        <taxon>Macrostomorpha</taxon>
        <taxon>Macrostomida</taxon>
        <taxon>Macrostomidae</taxon>
        <taxon>Macrostomum</taxon>
    </lineage>
</organism>
<dbReference type="SMART" id="SM00264">
    <property type="entry name" value="BAG"/>
    <property type="match status" value="1"/>
</dbReference>
<dbReference type="SUPFAM" id="SSF51045">
    <property type="entry name" value="WW domain"/>
    <property type="match status" value="1"/>
</dbReference>
<dbReference type="GO" id="GO:0050821">
    <property type="term" value="P:protein stabilization"/>
    <property type="evidence" value="ECO:0007669"/>
    <property type="project" value="TreeGrafter"/>
</dbReference>
<accession>A0A267DCR5</accession>